<gene>
    <name evidence="2" type="ORF">OIDMADRAFT_56859</name>
</gene>
<dbReference type="AlphaFoldDB" id="A0A0C3D994"/>
<organism evidence="2 3">
    <name type="scientific">Oidiodendron maius (strain Zn)</name>
    <dbReference type="NCBI Taxonomy" id="913774"/>
    <lineage>
        <taxon>Eukaryota</taxon>
        <taxon>Fungi</taxon>
        <taxon>Dikarya</taxon>
        <taxon>Ascomycota</taxon>
        <taxon>Pezizomycotina</taxon>
        <taxon>Leotiomycetes</taxon>
        <taxon>Leotiomycetes incertae sedis</taxon>
        <taxon>Myxotrichaceae</taxon>
        <taxon>Oidiodendron</taxon>
    </lineage>
</organism>
<reference evidence="2 3" key="1">
    <citation type="submission" date="2014-04" db="EMBL/GenBank/DDBJ databases">
        <authorList>
            <consortium name="DOE Joint Genome Institute"/>
            <person name="Kuo A."/>
            <person name="Martino E."/>
            <person name="Perotto S."/>
            <person name="Kohler A."/>
            <person name="Nagy L.G."/>
            <person name="Floudas D."/>
            <person name="Copeland A."/>
            <person name="Barry K.W."/>
            <person name="Cichocki N."/>
            <person name="Veneault-Fourrey C."/>
            <person name="LaButti K."/>
            <person name="Lindquist E.A."/>
            <person name="Lipzen A."/>
            <person name="Lundell T."/>
            <person name="Morin E."/>
            <person name="Murat C."/>
            <person name="Sun H."/>
            <person name="Tunlid A."/>
            <person name="Henrissat B."/>
            <person name="Grigoriev I.V."/>
            <person name="Hibbett D.S."/>
            <person name="Martin F."/>
            <person name="Nordberg H.P."/>
            <person name="Cantor M.N."/>
            <person name="Hua S.X."/>
        </authorList>
    </citation>
    <scope>NUCLEOTIDE SEQUENCE [LARGE SCALE GENOMIC DNA]</scope>
    <source>
        <strain evidence="2 3">Zn</strain>
    </source>
</reference>
<keyword evidence="3" id="KW-1185">Reference proteome</keyword>
<proteinExistence type="predicted"/>
<dbReference type="InterPro" id="IPR011047">
    <property type="entry name" value="Quinoprotein_ADH-like_sf"/>
</dbReference>
<feature type="compositionally biased region" description="Basic and acidic residues" evidence="1">
    <location>
        <begin position="1"/>
        <end position="14"/>
    </location>
</feature>
<dbReference type="EMBL" id="KN832880">
    <property type="protein sequence ID" value="KIM98502.1"/>
    <property type="molecule type" value="Genomic_DNA"/>
</dbReference>
<dbReference type="SUPFAM" id="SSF50998">
    <property type="entry name" value="Quinoprotein alcohol dehydrogenase-like"/>
    <property type="match status" value="1"/>
</dbReference>
<evidence type="ECO:0000313" key="3">
    <source>
        <dbReference type="Proteomes" id="UP000054321"/>
    </source>
</evidence>
<evidence type="ECO:0000313" key="2">
    <source>
        <dbReference type="EMBL" id="KIM98502.1"/>
    </source>
</evidence>
<accession>A0A0C3D994</accession>
<dbReference type="InParanoid" id="A0A0C3D994"/>
<dbReference type="HOGENOM" id="CLU_040418_1_0_1"/>
<evidence type="ECO:0000256" key="1">
    <source>
        <dbReference type="SAM" id="MobiDB-lite"/>
    </source>
</evidence>
<dbReference type="Proteomes" id="UP000054321">
    <property type="component" value="Unassembled WGS sequence"/>
</dbReference>
<dbReference type="STRING" id="913774.A0A0C3D994"/>
<feature type="region of interest" description="Disordered" evidence="1">
    <location>
        <begin position="1"/>
        <end position="33"/>
    </location>
</feature>
<dbReference type="OrthoDB" id="4818326at2759"/>
<protein>
    <submittedName>
        <fullName evidence="2">Uncharacterized protein</fullName>
    </submittedName>
</protein>
<name>A0A0C3D994_OIDMZ</name>
<sequence length="516" mass="54919">MALEDVLPRPRSQDAKPASHLRPRATSNSSIPSTQELYGPAFVGTAVELAPLVPKSKYIPEVSMMHVDGGNTGCVNYAGPKGHNTAVKSYDTELAVMLFDNEGRITAGGVAATGYVLNAVDPMTLEVLATWTPPANQTLILTYMQMTMEDEIIVPTKQGYIYVINRDNTMSPPNFTTARAINLSSYLQQGEHLLNSMYDSRRNIWFTTGGIVGAGDAVQNSTTFGYITPSNTVQVIHISNQMVENGIAVSGETVFVVTGPSGAANQPNATGYMYAFRQGSGSAEPVESLWNGSYAAGDAIKPGGFARGSGTTPTLLGEEYLAITDNANVQISMLIYRQAPQAQENQLVCRVPIFVPGASACDTGTIGHCDSNGRCGAVAFNDYNATAILLAAPTDINGEWNNFTQMAPGMVRVDVLPGGAGCELVWENQVRVLGGGVLSTKTGLLYTYTQDLDLANEGIYEWYAEAVNWETGKTAWAVRTGAGGTYNSEARGNLLVPDGTLYQGVLSGIVAIKDES</sequence>
<reference evidence="3" key="2">
    <citation type="submission" date="2015-01" db="EMBL/GenBank/DDBJ databases">
        <title>Evolutionary Origins and Diversification of the Mycorrhizal Mutualists.</title>
        <authorList>
            <consortium name="DOE Joint Genome Institute"/>
            <consortium name="Mycorrhizal Genomics Consortium"/>
            <person name="Kohler A."/>
            <person name="Kuo A."/>
            <person name="Nagy L.G."/>
            <person name="Floudas D."/>
            <person name="Copeland A."/>
            <person name="Barry K.W."/>
            <person name="Cichocki N."/>
            <person name="Veneault-Fourrey C."/>
            <person name="LaButti K."/>
            <person name="Lindquist E.A."/>
            <person name="Lipzen A."/>
            <person name="Lundell T."/>
            <person name="Morin E."/>
            <person name="Murat C."/>
            <person name="Riley R."/>
            <person name="Ohm R."/>
            <person name="Sun H."/>
            <person name="Tunlid A."/>
            <person name="Henrissat B."/>
            <person name="Grigoriev I.V."/>
            <person name="Hibbett D.S."/>
            <person name="Martin F."/>
        </authorList>
    </citation>
    <scope>NUCLEOTIDE SEQUENCE [LARGE SCALE GENOMIC DNA]</scope>
    <source>
        <strain evidence="3">Zn</strain>
    </source>
</reference>